<dbReference type="SUPFAM" id="SSF46689">
    <property type="entry name" value="Homeodomain-like"/>
    <property type="match status" value="1"/>
</dbReference>
<dbReference type="Pfam" id="PF00440">
    <property type="entry name" value="TetR_N"/>
    <property type="match status" value="1"/>
</dbReference>
<evidence type="ECO:0000256" key="2">
    <source>
        <dbReference type="ARBA" id="ARBA00023015"/>
    </source>
</evidence>
<feature type="domain" description="HTH tetR-type" evidence="6">
    <location>
        <begin position="2"/>
        <end position="62"/>
    </location>
</feature>
<dbReference type="PROSITE" id="PS50977">
    <property type="entry name" value="HTH_TETR_2"/>
    <property type="match status" value="1"/>
</dbReference>
<feature type="DNA-binding region" description="H-T-H motif" evidence="5">
    <location>
        <begin position="25"/>
        <end position="44"/>
    </location>
</feature>
<dbReference type="PANTHER" id="PTHR30055:SF151">
    <property type="entry name" value="TRANSCRIPTIONAL REGULATORY PROTEIN"/>
    <property type="match status" value="1"/>
</dbReference>
<evidence type="ECO:0000256" key="4">
    <source>
        <dbReference type="ARBA" id="ARBA00023163"/>
    </source>
</evidence>
<protein>
    <submittedName>
        <fullName evidence="7">TetR family transcriptional regulator</fullName>
    </submittedName>
</protein>
<accession>A0ABU3WMT2</accession>
<dbReference type="InterPro" id="IPR050109">
    <property type="entry name" value="HTH-type_TetR-like_transc_reg"/>
</dbReference>
<evidence type="ECO:0000259" key="6">
    <source>
        <dbReference type="PROSITE" id="PS50977"/>
    </source>
</evidence>
<dbReference type="PRINTS" id="PR00400">
    <property type="entry name" value="TETREPRESSOR"/>
</dbReference>
<dbReference type="PROSITE" id="PS01081">
    <property type="entry name" value="HTH_TETR_1"/>
    <property type="match status" value="1"/>
</dbReference>
<dbReference type="InterPro" id="IPR004111">
    <property type="entry name" value="Repressor_TetR_C"/>
</dbReference>
<evidence type="ECO:0000256" key="5">
    <source>
        <dbReference type="PROSITE-ProRule" id="PRU00335"/>
    </source>
</evidence>
<dbReference type="InterPro" id="IPR001647">
    <property type="entry name" value="HTH_TetR"/>
</dbReference>
<dbReference type="SUPFAM" id="SSF48498">
    <property type="entry name" value="Tetracyclin repressor-like, C-terminal domain"/>
    <property type="match status" value="1"/>
</dbReference>
<keyword evidence="3 5" id="KW-0238">DNA-binding</keyword>
<evidence type="ECO:0000256" key="3">
    <source>
        <dbReference type="ARBA" id="ARBA00023125"/>
    </source>
</evidence>
<dbReference type="Gene3D" id="1.10.357.10">
    <property type="entry name" value="Tetracycline Repressor, domain 2"/>
    <property type="match status" value="1"/>
</dbReference>
<evidence type="ECO:0000313" key="8">
    <source>
        <dbReference type="Proteomes" id="UP001275440"/>
    </source>
</evidence>
<keyword evidence="1" id="KW-0678">Repressor</keyword>
<dbReference type="Gene3D" id="1.10.10.60">
    <property type="entry name" value="Homeodomain-like"/>
    <property type="match status" value="1"/>
</dbReference>
<dbReference type="InterPro" id="IPR036271">
    <property type="entry name" value="Tet_transcr_reg_TetR-rel_C_sf"/>
</dbReference>
<proteinExistence type="predicted"/>
<organism evidence="7 8">
    <name type="scientific">Rhodococcus zopfii</name>
    <dbReference type="NCBI Taxonomy" id="43772"/>
    <lineage>
        <taxon>Bacteria</taxon>
        <taxon>Bacillati</taxon>
        <taxon>Actinomycetota</taxon>
        <taxon>Actinomycetes</taxon>
        <taxon>Mycobacteriales</taxon>
        <taxon>Nocardiaceae</taxon>
        <taxon>Rhodococcus</taxon>
    </lineage>
</organism>
<dbReference type="InterPro" id="IPR003012">
    <property type="entry name" value="Tet_transcr_reg_TetR"/>
</dbReference>
<dbReference type="InterPro" id="IPR023772">
    <property type="entry name" value="DNA-bd_HTH_TetR-type_CS"/>
</dbReference>
<keyword evidence="4" id="KW-0804">Transcription</keyword>
<dbReference type="InterPro" id="IPR009057">
    <property type="entry name" value="Homeodomain-like_sf"/>
</dbReference>
<dbReference type="EMBL" id="WBMO01000001">
    <property type="protein sequence ID" value="MDV2475300.1"/>
    <property type="molecule type" value="Genomic_DNA"/>
</dbReference>
<dbReference type="RefSeq" id="WP_072813041.1">
    <property type="nucleotide sequence ID" value="NZ_JAHWLX010000302.1"/>
</dbReference>
<reference evidence="7 8" key="1">
    <citation type="submission" date="2019-10" db="EMBL/GenBank/DDBJ databases">
        <title>Draft Genome Assembly of Rhodococcus zopfii DSM44189.</title>
        <authorList>
            <person name="Sutton J.M."/>
            <person name="Akob D.M."/>
            <person name="Bushman T.J."/>
        </authorList>
    </citation>
    <scope>NUCLEOTIDE SEQUENCE [LARGE SCALE GENOMIC DNA]</scope>
    <source>
        <strain evidence="7 8">DSM 44189</strain>
    </source>
</reference>
<gene>
    <name evidence="7" type="ORF">F8M49_07490</name>
</gene>
<keyword evidence="2" id="KW-0805">Transcription regulation</keyword>
<keyword evidence="8" id="KW-1185">Reference proteome</keyword>
<evidence type="ECO:0000313" key="7">
    <source>
        <dbReference type="EMBL" id="MDV2475300.1"/>
    </source>
</evidence>
<dbReference type="Proteomes" id="UP001275440">
    <property type="component" value="Unassembled WGS sequence"/>
</dbReference>
<evidence type="ECO:0000256" key="1">
    <source>
        <dbReference type="ARBA" id="ARBA00022491"/>
    </source>
</evidence>
<comment type="caution">
    <text evidence="7">The sequence shown here is derived from an EMBL/GenBank/DDBJ whole genome shotgun (WGS) entry which is preliminary data.</text>
</comment>
<name>A0ABU3WMT2_9NOCA</name>
<sequence>MQLRRGDVLDGAMAILDEYGLGDLTMRKLAGSLGVQPGALYWHFPNKQTLLGAMADRILEGVDAPPTTDSWDEALAELAHRFRAALLAHRDGAELVASSYASRLTTSRARDSFVAAAQHAGLSRAHAELAGYALLHYVLGHTVDEQSRIQLAEIGALTRSPVSPDVTTETPGTSDDDLLDGDPAVRFDFGLDLFVDGIRRRLTEHVTH</sequence>
<dbReference type="PRINTS" id="PR00455">
    <property type="entry name" value="HTHTETR"/>
</dbReference>
<dbReference type="PANTHER" id="PTHR30055">
    <property type="entry name" value="HTH-TYPE TRANSCRIPTIONAL REGULATOR RUTR"/>
    <property type="match status" value="1"/>
</dbReference>
<dbReference type="Pfam" id="PF02909">
    <property type="entry name" value="TetR_C_1"/>
    <property type="match status" value="1"/>
</dbReference>